<sequence length="1069" mass="120962">MSSERVYDEQAMDDIEDGSVKELDRDDESIQSEEIDDDDSSEDEKQLEDDNPKLKRLQEIVKAIKNKKIDWDNPKEYFGGKNYQGRYSGHVTELSEGGDDNILHLIVKDDDATADEIKELAKAIKYIVRFYPRLMTTQNKQSFTPLYYAVENLDKRKAYLIKNGFFKSRIKEDMMAKAIGTPCGVHQETCLHRVLKAQPINYTVLNLLIASADRQTVNAKDAQAWTPLHRAAQYEHSSEEMLDVIEKLIKMGEPDPDSNGLDSSPLECAFDTYSGPGREKLSVYEYHLKTREDDEQREKARAAKSTTTHSRPNPTPTREEPKQIDQPNKHNSKPAIDGKGGENLQKLNQKERESTNANVQRRKRGKVEGNQESEEEDVPKLGLVRANTNLKRVAFSESNNNSASTDKKDTRAEKRQYRESWSLKILHVLKLHCLRTRTIAQATRFLYGTNKDDVQLFFDYSGLPKEDADPGTFYDNFQTTQFDEILQYVEFPAVRLKDGKLPRGETFREHRGLYNAKTIGRKDLLFFFCWLKDKGVKHIIKVVVQDSTDCHCDEIIEKCLSPFCIDVLDWSKPDLDPEMLCNACPDVKELHLRWSANNAILRAWGEAEGLRRLKLLDKIYLYYDQTSDYTKENVEQFRKRIGTALPVYPSGKIMSFMVKNGAATQPNNEISDDISVTSSVARQIEVLVSQNSARNPLQAAGSTTSESRDSSKPSFTVHKWLESIDMFSGELKALMEKIGKAHHKGDEITIALIDDGVDICEKAFRDRIIHGKSLGYYWDSDQRDQRAKQWYVSETGHGTVMAHMILRVCPMAKIYPIKLDIGKDPTTGASRIKPESAAAAIEAAVEKGVHIISMSWTVNEPQNELKTKFDEALSNASRKGILMFCSSPDEGNYSGEHYPTAYGPDKFFRIGASQADGHAYSWVSLEKVDFLFPGVDVVQANKKDIKLRGVEDRKAETGSSISTALAAGLAALVLWFVIIGAKYSWDENQGSFGGDGLDANDVKAIQNIKAMKQAFKKLGASRESNEKFIEIWSVLDDRARTLKDLHGDQNVKLARQVIYKLARNLIVKS</sequence>
<accession>A0A6V8HHR4</accession>
<comment type="caution">
    <text evidence="10">The sequence shown here is derived from an EMBL/GenBank/DDBJ whole genome shotgun (WGS) entry which is preliminary data.</text>
</comment>
<dbReference type="GO" id="GO:0004252">
    <property type="term" value="F:serine-type endopeptidase activity"/>
    <property type="evidence" value="ECO:0007669"/>
    <property type="project" value="InterPro"/>
</dbReference>
<protein>
    <recommendedName>
        <fullName evidence="9">Peptidase S8/S53 domain-containing protein</fullName>
    </recommendedName>
</protein>
<dbReference type="InterPro" id="IPR000209">
    <property type="entry name" value="Peptidase_S8/S53_dom"/>
</dbReference>
<evidence type="ECO:0000256" key="3">
    <source>
        <dbReference type="ARBA" id="ARBA00022729"/>
    </source>
</evidence>
<keyword evidence="2" id="KW-0645">Protease</keyword>
<keyword evidence="8" id="KW-0472">Membrane</keyword>
<evidence type="ECO:0000256" key="7">
    <source>
        <dbReference type="SAM" id="MobiDB-lite"/>
    </source>
</evidence>
<keyword evidence="4" id="KW-0378">Hydrolase</keyword>
<name>A0A6V8HHR4_TALPI</name>
<evidence type="ECO:0000256" key="2">
    <source>
        <dbReference type="ARBA" id="ARBA00022670"/>
    </source>
</evidence>
<evidence type="ECO:0000256" key="8">
    <source>
        <dbReference type="SAM" id="Phobius"/>
    </source>
</evidence>
<evidence type="ECO:0000256" key="4">
    <source>
        <dbReference type="ARBA" id="ARBA00022801"/>
    </source>
</evidence>
<organism evidence="10 11">
    <name type="scientific">Talaromyces pinophilus</name>
    <name type="common">Penicillium pinophilum</name>
    <dbReference type="NCBI Taxonomy" id="128442"/>
    <lineage>
        <taxon>Eukaryota</taxon>
        <taxon>Fungi</taxon>
        <taxon>Dikarya</taxon>
        <taxon>Ascomycota</taxon>
        <taxon>Pezizomycotina</taxon>
        <taxon>Eurotiomycetes</taxon>
        <taxon>Eurotiomycetidae</taxon>
        <taxon>Eurotiales</taxon>
        <taxon>Trichocomaceae</taxon>
        <taxon>Talaromyces</taxon>
        <taxon>Talaromyces sect. Talaromyces</taxon>
    </lineage>
</organism>
<evidence type="ECO:0000313" key="11">
    <source>
        <dbReference type="Proteomes" id="UP000053095"/>
    </source>
</evidence>
<proteinExistence type="inferred from homology"/>
<evidence type="ECO:0000256" key="1">
    <source>
        <dbReference type="ARBA" id="ARBA00011073"/>
    </source>
</evidence>
<dbReference type="InterPro" id="IPR036770">
    <property type="entry name" value="Ankyrin_rpt-contain_sf"/>
</dbReference>
<feature type="region of interest" description="Disordered" evidence="7">
    <location>
        <begin position="1"/>
        <end position="51"/>
    </location>
</feature>
<feature type="region of interest" description="Disordered" evidence="7">
    <location>
        <begin position="289"/>
        <end position="414"/>
    </location>
</feature>
<dbReference type="SUPFAM" id="SSF48403">
    <property type="entry name" value="Ankyrin repeat"/>
    <property type="match status" value="1"/>
</dbReference>
<feature type="domain" description="Peptidase S8/S53" evidence="9">
    <location>
        <begin position="745"/>
        <end position="974"/>
    </location>
</feature>
<comment type="similarity">
    <text evidence="1">Belongs to the peptidase S8 family.</text>
</comment>
<keyword evidence="6" id="KW-0865">Zymogen</keyword>
<dbReference type="SUPFAM" id="SSF52743">
    <property type="entry name" value="Subtilisin-like"/>
    <property type="match status" value="1"/>
</dbReference>
<dbReference type="PRINTS" id="PR00723">
    <property type="entry name" value="SUBTILISIN"/>
</dbReference>
<keyword evidence="11" id="KW-1185">Reference proteome</keyword>
<evidence type="ECO:0000256" key="6">
    <source>
        <dbReference type="ARBA" id="ARBA00023145"/>
    </source>
</evidence>
<evidence type="ECO:0000259" key="9">
    <source>
        <dbReference type="Pfam" id="PF00082"/>
    </source>
</evidence>
<dbReference type="Proteomes" id="UP000053095">
    <property type="component" value="Unassembled WGS sequence"/>
</dbReference>
<dbReference type="Pfam" id="PF00082">
    <property type="entry name" value="Peptidase_S8"/>
    <property type="match status" value="1"/>
</dbReference>
<dbReference type="EMBL" id="DF933837">
    <property type="protein sequence ID" value="GAM41170.1"/>
    <property type="molecule type" value="Genomic_DNA"/>
</dbReference>
<evidence type="ECO:0000256" key="5">
    <source>
        <dbReference type="ARBA" id="ARBA00022825"/>
    </source>
</evidence>
<dbReference type="AlphaFoldDB" id="A0A6V8HHR4"/>
<dbReference type="InterPro" id="IPR036852">
    <property type="entry name" value="Peptidase_S8/S53_dom_sf"/>
</dbReference>
<dbReference type="InterPro" id="IPR002110">
    <property type="entry name" value="Ankyrin_rpt"/>
</dbReference>
<keyword evidence="8" id="KW-0812">Transmembrane</keyword>
<gene>
    <name evidence="10" type="ORF">TCE0_041f14093</name>
</gene>
<feature type="compositionally biased region" description="Acidic residues" evidence="7">
    <location>
        <begin position="25"/>
        <end position="47"/>
    </location>
</feature>
<dbReference type="InterPro" id="IPR051048">
    <property type="entry name" value="Peptidase_S8/S53_subtilisin"/>
</dbReference>
<feature type="compositionally biased region" description="Polar residues" evidence="7">
    <location>
        <begin position="386"/>
        <end position="404"/>
    </location>
</feature>
<dbReference type="GO" id="GO:0006508">
    <property type="term" value="P:proteolysis"/>
    <property type="evidence" value="ECO:0007669"/>
    <property type="project" value="UniProtKB-KW"/>
</dbReference>
<reference evidence="11" key="1">
    <citation type="journal article" date="2015" name="Genome Announc.">
        <title>Draft genome sequence of Talaromyces cellulolyticus strain Y-94, a source of lignocellulosic biomass-degrading enzymes.</title>
        <authorList>
            <person name="Fujii T."/>
            <person name="Koike H."/>
            <person name="Sawayama S."/>
            <person name="Yano S."/>
            <person name="Inoue H."/>
        </authorList>
    </citation>
    <scope>NUCLEOTIDE SEQUENCE [LARGE SCALE GENOMIC DNA]</scope>
    <source>
        <strain evidence="11">Y-94</strain>
    </source>
</reference>
<dbReference type="Gene3D" id="1.25.40.20">
    <property type="entry name" value="Ankyrin repeat-containing domain"/>
    <property type="match status" value="1"/>
</dbReference>
<keyword evidence="3" id="KW-0732">Signal</keyword>
<keyword evidence="5" id="KW-0720">Serine protease</keyword>
<keyword evidence="8" id="KW-1133">Transmembrane helix</keyword>
<dbReference type="Pfam" id="PF00023">
    <property type="entry name" value="Ank"/>
    <property type="match status" value="1"/>
</dbReference>
<dbReference type="Gene3D" id="3.40.50.200">
    <property type="entry name" value="Peptidase S8/S53 domain"/>
    <property type="match status" value="1"/>
</dbReference>
<dbReference type="PANTHER" id="PTHR43399">
    <property type="entry name" value="SUBTILISIN-RELATED"/>
    <property type="match status" value="1"/>
</dbReference>
<feature type="compositionally biased region" description="Basic and acidic residues" evidence="7">
    <location>
        <begin position="289"/>
        <end position="301"/>
    </location>
</feature>
<feature type="region of interest" description="Disordered" evidence="7">
    <location>
        <begin position="251"/>
        <end position="273"/>
    </location>
</feature>
<feature type="transmembrane region" description="Helical" evidence="8">
    <location>
        <begin position="961"/>
        <end position="981"/>
    </location>
</feature>
<dbReference type="PANTHER" id="PTHR43399:SF4">
    <property type="entry name" value="CELL WALL-ASSOCIATED PROTEASE"/>
    <property type="match status" value="1"/>
</dbReference>
<evidence type="ECO:0000313" key="10">
    <source>
        <dbReference type="EMBL" id="GAM41170.1"/>
    </source>
</evidence>
<feature type="compositionally biased region" description="Basic and acidic residues" evidence="7">
    <location>
        <begin position="405"/>
        <end position="414"/>
    </location>
</feature>
<dbReference type="InterPro" id="IPR015500">
    <property type="entry name" value="Peptidase_S8_subtilisin-rel"/>
</dbReference>